<dbReference type="InterPro" id="IPR011004">
    <property type="entry name" value="Trimer_LpxA-like_sf"/>
</dbReference>
<reference evidence="4" key="1">
    <citation type="submission" date="2018-05" db="EMBL/GenBank/DDBJ databases">
        <authorList>
            <person name="Lanie J.A."/>
            <person name="Ng W.-L."/>
            <person name="Kazmierczak K.M."/>
            <person name="Andrzejewski T.M."/>
            <person name="Davidsen T.M."/>
            <person name="Wayne K.J."/>
            <person name="Tettelin H."/>
            <person name="Glass J.I."/>
            <person name="Rusch D."/>
            <person name="Podicherti R."/>
            <person name="Tsui H.-C.T."/>
            <person name="Winkler M.E."/>
        </authorList>
    </citation>
    <scope>NUCLEOTIDE SEQUENCE</scope>
</reference>
<evidence type="ECO:0000259" key="3">
    <source>
        <dbReference type="Pfam" id="PF25087"/>
    </source>
</evidence>
<dbReference type="EMBL" id="UINC01003343">
    <property type="protein sequence ID" value="SVA05481.1"/>
    <property type="molecule type" value="Genomic_DNA"/>
</dbReference>
<keyword evidence="1" id="KW-0808">Transferase</keyword>
<evidence type="ECO:0000256" key="1">
    <source>
        <dbReference type="ARBA" id="ARBA00022679"/>
    </source>
</evidence>
<dbReference type="AlphaFoldDB" id="A0A381SQ77"/>
<dbReference type="Gene3D" id="2.160.10.10">
    <property type="entry name" value="Hexapeptide repeat proteins"/>
    <property type="match status" value="1"/>
</dbReference>
<protein>
    <recommendedName>
        <fullName evidence="3">Mannose-1-phosphate guanyltransferase C-terminal domain-containing protein</fullName>
    </recommendedName>
</protein>
<dbReference type="InterPro" id="IPR056729">
    <property type="entry name" value="GMPPB_C"/>
</dbReference>
<organism evidence="4">
    <name type="scientific">marine metagenome</name>
    <dbReference type="NCBI Taxonomy" id="408172"/>
    <lineage>
        <taxon>unclassified sequences</taxon>
        <taxon>metagenomes</taxon>
        <taxon>ecological metagenomes</taxon>
    </lineage>
</organism>
<accession>A0A381SQ77</accession>
<dbReference type="InterPro" id="IPR050065">
    <property type="entry name" value="GlmU-like"/>
</dbReference>
<sequence length="247" mass="27269">MDREPYKTIFSGVDRVWDPLKNLSSILQALTQNKTGTNLSDGVYLDKNEKGLFMQKWIKLDQAVYLKEQNIFIGSGTRLEPSAIIKGPAVIGENCDIRQGAYVRGNVFAGEGCVIGHSTEVKNSILMDHSEAGHFNYIGDSIVGRHVNMGAGSRLANLQFRNKVDKEKGFIPPIQIPFGSEDFKTDMEKLGAILGDHTELGCNAVLCPGTLIGKGSWVYPNLMVPKGYYQPATVLTPKDRKPRIIKK</sequence>
<keyword evidence="2" id="KW-0012">Acyltransferase</keyword>
<feature type="domain" description="Mannose-1-phosphate guanyltransferase C-terminal" evidence="3">
    <location>
        <begin position="85"/>
        <end position="158"/>
    </location>
</feature>
<dbReference type="SUPFAM" id="SSF51161">
    <property type="entry name" value="Trimeric LpxA-like enzymes"/>
    <property type="match status" value="1"/>
</dbReference>
<evidence type="ECO:0000256" key="2">
    <source>
        <dbReference type="ARBA" id="ARBA00023315"/>
    </source>
</evidence>
<dbReference type="PANTHER" id="PTHR43584">
    <property type="entry name" value="NUCLEOTIDYL TRANSFERASE"/>
    <property type="match status" value="1"/>
</dbReference>
<dbReference type="GO" id="GO:0016779">
    <property type="term" value="F:nucleotidyltransferase activity"/>
    <property type="evidence" value="ECO:0007669"/>
    <property type="project" value="UniProtKB-ARBA"/>
</dbReference>
<dbReference type="Pfam" id="PF25087">
    <property type="entry name" value="GMPPB_C"/>
    <property type="match status" value="1"/>
</dbReference>
<dbReference type="PANTHER" id="PTHR43584:SF8">
    <property type="entry name" value="N-ACETYLMURAMATE ALPHA-1-PHOSPHATE URIDYLYLTRANSFERASE"/>
    <property type="match status" value="1"/>
</dbReference>
<name>A0A381SQ77_9ZZZZ</name>
<dbReference type="GO" id="GO:0016746">
    <property type="term" value="F:acyltransferase activity"/>
    <property type="evidence" value="ECO:0007669"/>
    <property type="project" value="UniProtKB-KW"/>
</dbReference>
<evidence type="ECO:0000313" key="4">
    <source>
        <dbReference type="EMBL" id="SVA05481.1"/>
    </source>
</evidence>
<gene>
    <name evidence="4" type="ORF">METZ01_LOCUS58335</name>
</gene>
<proteinExistence type="predicted"/>